<dbReference type="Gene3D" id="3.40.50.1390">
    <property type="entry name" value="Resolvase, N-terminal catalytic domain"/>
    <property type="match status" value="1"/>
</dbReference>
<dbReference type="CDD" id="cd00338">
    <property type="entry name" value="Ser_Recombinase"/>
    <property type="match status" value="1"/>
</dbReference>
<dbReference type="SUPFAM" id="SSF53041">
    <property type="entry name" value="Resolvase-like"/>
    <property type="match status" value="1"/>
</dbReference>
<dbReference type="SMART" id="SM00857">
    <property type="entry name" value="Resolvase"/>
    <property type="match status" value="1"/>
</dbReference>
<evidence type="ECO:0000256" key="5">
    <source>
        <dbReference type="PIRSR" id="PIRSR606118-50"/>
    </source>
</evidence>
<protein>
    <submittedName>
        <fullName evidence="10">Integrase</fullName>
    </submittedName>
</protein>
<keyword evidence="4" id="KW-0233">DNA recombination</keyword>
<feature type="domain" description="Recombinase" evidence="9">
    <location>
        <begin position="159"/>
        <end position="254"/>
    </location>
</feature>
<dbReference type="InterPro" id="IPR006118">
    <property type="entry name" value="Recombinase_CS"/>
</dbReference>
<proteinExistence type="predicted"/>
<dbReference type="PANTHER" id="PTHR30461">
    <property type="entry name" value="DNA-INVERTASE FROM LAMBDOID PROPHAGE"/>
    <property type="match status" value="1"/>
</dbReference>
<evidence type="ECO:0000259" key="8">
    <source>
        <dbReference type="PROSITE" id="PS51736"/>
    </source>
</evidence>
<evidence type="ECO:0000259" key="9">
    <source>
        <dbReference type="PROSITE" id="PS51737"/>
    </source>
</evidence>
<dbReference type="GO" id="GO:0003677">
    <property type="term" value="F:DNA binding"/>
    <property type="evidence" value="ECO:0007669"/>
    <property type="project" value="UniProtKB-KW"/>
</dbReference>
<reference evidence="10" key="1">
    <citation type="journal article" date="2021" name="Proc. Natl. Acad. Sci. U.S.A.">
        <title>A Catalog of Tens of Thousands of Viruses from Human Metagenomes Reveals Hidden Associations with Chronic Diseases.</title>
        <authorList>
            <person name="Tisza M.J."/>
            <person name="Buck C.B."/>
        </authorList>
    </citation>
    <scope>NUCLEOTIDE SEQUENCE</scope>
    <source>
        <strain evidence="10">CtRPk8</strain>
    </source>
</reference>
<feature type="domain" description="Resolvase/invertase-type recombinase catalytic" evidence="8">
    <location>
        <begin position="2"/>
        <end position="151"/>
    </location>
</feature>
<dbReference type="Gene3D" id="3.90.1750.20">
    <property type="entry name" value="Putative Large Serine Recombinase, Chain B, Domain 2"/>
    <property type="match status" value="1"/>
</dbReference>
<evidence type="ECO:0000256" key="4">
    <source>
        <dbReference type="ARBA" id="ARBA00023172"/>
    </source>
</evidence>
<dbReference type="InterPro" id="IPR011109">
    <property type="entry name" value="DNA_bind_recombinase_dom"/>
</dbReference>
<name>A0A8S5SIW5_9CAUD</name>
<dbReference type="GO" id="GO:0015074">
    <property type="term" value="P:DNA integration"/>
    <property type="evidence" value="ECO:0007669"/>
    <property type="project" value="UniProtKB-KW"/>
</dbReference>
<dbReference type="Pfam" id="PF13408">
    <property type="entry name" value="Zn_ribbon_recom"/>
    <property type="match status" value="1"/>
</dbReference>
<evidence type="ECO:0000313" key="10">
    <source>
        <dbReference type="EMBL" id="DAF50902.1"/>
    </source>
</evidence>
<organism evidence="10">
    <name type="scientific">Siphoviridae sp. ctRPk8</name>
    <dbReference type="NCBI Taxonomy" id="2827870"/>
    <lineage>
        <taxon>Viruses</taxon>
        <taxon>Duplodnaviria</taxon>
        <taxon>Heunggongvirae</taxon>
        <taxon>Uroviricota</taxon>
        <taxon>Caudoviricetes</taxon>
    </lineage>
</organism>
<evidence type="ECO:0000256" key="2">
    <source>
        <dbReference type="ARBA" id="ARBA00023100"/>
    </source>
</evidence>
<accession>A0A8S5SIW5</accession>
<sequence length="432" mass="50390">MRAALYIRVSSDEQARHGLSLQEQRDALTRYAQEHKMTVAGIYEDAGISARKPYKKRPALLRLLGDCKVGKVDTILFIKLDRWFRNVAGYYDVQTQLDQYGVTWQATEEDYETRTASGRLKVNIMLSVAQDEADRTSERIKFINDGKRAKGQPAGSKAPLGYAIKDRQYQIDNGTVDAARDMFAAFIRLKSVLAVKRYMLDTWGIDRAYSKYVNYFRNRLYIGEVYGIENACPALVSKQDFDLVNDIIRHRSQRCAGVETDRVYLFSGLLHCKECGKTMQSETAKQIYTYYRCRTRMLDNSACPHKKRIREDALEDYLLHELEGIAERNNRYYKKAEKKPTHSADSIRKKMSKLKTLYLNDLIELDEYKREYASLKKALEATEERPEINLDALKKELQEYETYSRDEKKEFWTRFIRRIDADNDGAFFVTPR</sequence>
<dbReference type="PROSITE" id="PS51736">
    <property type="entry name" value="RECOMBINASES_3"/>
    <property type="match status" value="1"/>
</dbReference>
<dbReference type="PROSITE" id="PS00397">
    <property type="entry name" value="RECOMBINASES_1"/>
    <property type="match status" value="1"/>
</dbReference>
<keyword evidence="3" id="KW-0238">DNA-binding</keyword>
<dbReference type="PANTHER" id="PTHR30461:SF2">
    <property type="entry name" value="SERINE RECOMBINASE PINE-RELATED"/>
    <property type="match status" value="1"/>
</dbReference>
<evidence type="ECO:0000256" key="7">
    <source>
        <dbReference type="SAM" id="Coils"/>
    </source>
</evidence>
<dbReference type="InterPro" id="IPR025827">
    <property type="entry name" value="Zn_ribbon_recom_dom"/>
</dbReference>
<evidence type="ECO:0000256" key="6">
    <source>
        <dbReference type="PROSITE-ProRule" id="PRU10137"/>
    </source>
</evidence>
<dbReference type="GO" id="GO:0000150">
    <property type="term" value="F:DNA strand exchange activity"/>
    <property type="evidence" value="ECO:0007669"/>
    <property type="project" value="UniProtKB-KW"/>
</dbReference>
<feature type="active site" description="O-(5'-phospho-DNA)-serine intermediate" evidence="5 6">
    <location>
        <position position="10"/>
    </location>
</feature>
<evidence type="ECO:0000256" key="1">
    <source>
        <dbReference type="ARBA" id="ARBA00022908"/>
    </source>
</evidence>
<dbReference type="InterPro" id="IPR050639">
    <property type="entry name" value="SSR_resolvase"/>
</dbReference>
<feature type="coiled-coil region" evidence="7">
    <location>
        <begin position="365"/>
        <end position="410"/>
    </location>
</feature>
<keyword evidence="2" id="KW-0230">DNA invertase</keyword>
<dbReference type="Pfam" id="PF00239">
    <property type="entry name" value="Resolvase"/>
    <property type="match status" value="1"/>
</dbReference>
<dbReference type="InterPro" id="IPR006119">
    <property type="entry name" value="Resolv_N"/>
</dbReference>
<keyword evidence="7" id="KW-0175">Coiled coil</keyword>
<dbReference type="EMBL" id="BK032606">
    <property type="protein sequence ID" value="DAF50902.1"/>
    <property type="molecule type" value="Genomic_DNA"/>
</dbReference>
<dbReference type="InterPro" id="IPR036162">
    <property type="entry name" value="Resolvase-like_N_sf"/>
</dbReference>
<dbReference type="PROSITE" id="PS51737">
    <property type="entry name" value="RECOMBINASE_DNA_BIND"/>
    <property type="match status" value="1"/>
</dbReference>
<keyword evidence="1" id="KW-0229">DNA integration</keyword>
<dbReference type="InterPro" id="IPR038109">
    <property type="entry name" value="DNA_bind_recomb_sf"/>
</dbReference>
<evidence type="ECO:0000256" key="3">
    <source>
        <dbReference type="ARBA" id="ARBA00023125"/>
    </source>
</evidence>